<dbReference type="Pfam" id="PF00254">
    <property type="entry name" value="FKBP_C"/>
    <property type="match status" value="1"/>
</dbReference>
<name>A0A382FU63_9ZZZZ</name>
<evidence type="ECO:0000256" key="3">
    <source>
        <dbReference type="ARBA" id="ARBA00023110"/>
    </source>
</evidence>
<dbReference type="PANTHER" id="PTHR43811:SF19">
    <property type="entry name" value="39 KDA FK506-BINDING NUCLEAR PROTEIN"/>
    <property type="match status" value="1"/>
</dbReference>
<proteinExistence type="predicted"/>
<comment type="catalytic activity">
    <reaction evidence="1">
        <text>[protein]-peptidylproline (omega=180) = [protein]-peptidylproline (omega=0)</text>
        <dbReference type="Rhea" id="RHEA:16237"/>
        <dbReference type="Rhea" id="RHEA-COMP:10747"/>
        <dbReference type="Rhea" id="RHEA-COMP:10748"/>
        <dbReference type="ChEBI" id="CHEBI:83833"/>
        <dbReference type="ChEBI" id="CHEBI:83834"/>
        <dbReference type="EC" id="5.2.1.8"/>
    </reaction>
</comment>
<dbReference type="PANTHER" id="PTHR43811">
    <property type="entry name" value="FKBP-TYPE PEPTIDYL-PROLYL CIS-TRANS ISOMERASE FKPA"/>
    <property type="match status" value="1"/>
</dbReference>
<dbReference type="GO" id="GO:0003755">
    <property type="term" value="F:peptidyl-prolyl cis-trans isomerase activity"/>
    <property type="evidence" value="ECO:0007669"/>
    <property type="project" value="UniProtKB-KW"/>
</dbReference>
<protein>
    <recommendedName>
        <fullName evidence="2">peptidylprolyl isomerase</fullName>
        <ecNumber evidence="2">5.2.1.8</ecNumber>
    </recommendedName>
</protein>
<evidence type="ECO:0000256" key="2">
    <source>
        <dbReference type="ARBA" id="ARBA00013194"/>
    </source>
</evidence>
<dbReference type="InterPro" id="IPR046357">
    <property type="entry name" value="PPIase_dom_sf"/>
</dbReference>
<evidence type="ECO:0000313" key="6">
    <source>
        <dbReference type="EMBL" id="SVB65727.1"/>
    </source>
</evidence>
<dbReference type="PROSITE" id="PS50059">
    <property type="entry name" value="FKBP_PPIASE"/>
    <property type="match status" value="1"/>
</dbReference>
<dbReference type="SUPFAM" id="SSF54534">
    <property type="entry name" value="FKBP-like"/>
    <property type="match status" value="1"/>
</dbReference>
<dbReference type="EMBL" id="UINC01051498">
    <property type="protein sequence ID" value="SVB65727.1"/>
    <property type="molecule type" value="Genomic_DNA"/>
</dbReference>
<keyword evidence="3" id="KW-0697">Rotamase</keyword>
<reference evidence="6" key="1">
    <citation type="submission" date="2018-05" db="EMBL/GenBank/DDBJ databases">
        <authorList>
            <person name="Lanie J.A."/>
            <person name="Ng W.-L."/>
            <person name="Kazmierczak K.M."/>
            <person name="Andrzejewski T.M."/>
            <person name="Davidsen T.M."/>
            <person name="Wayne K.J."/>
            <person name="Tettelin H."/>
            <person name="Glass J.I."/>
            <person name="Rusch D."/>
            <person name="Podicherti R."/>
            <person name="Tsui H.-C.T."/>
            <person name="Winkler M.E."/>
        </authorList>
    </citation>
    <scope>NUCLEOTIDE SEQUENCE</scope>
</reference>
<dbReference type="InterPro" id="IPR001179">
    <property type="entry name" value="PPIase_FKBP_dom"/>
</dbReference>
<evidence type="ECO:0000256" key="4">
    <source>
        <dbReference type="ARBA" id="ARBA00023235"/>
    </source>
</evidence>
<accession>A0A382FU63</accession>
<evidence type="ECO:0000256" key="1">
    <source>
        <dbReference type="ARBA" id="ARBA00000971"/>
    </source>
</evidence>
<feature type="domain" description="PPIase FKBP-type" evidence="5">
    <location>
        <begin position="34"/>
        <end position="119"/>
    </location>
</feature>
<dbReference type="FunFam" id="3.10.50.40:FF:000006">
    <property type="entry name" value="Peptidyl-prolyl cis-trans isomerase"/>
    <property type="match status" value="1"/>
</dbReference>
<sequence length="119" mass="12672">MISEVDNMADMTTTDSGLQYEVLVAGGGATPGPTDTVSAHYHGTFEDGRVFDSSVERGEPIDLPVNGVIAGWQEALQIMKEGDKWRLVVPPELGYGAAGVGPIPGNTTLIFEVELIKIR</sequence>
<dbReference type="AlphaFoldDB" id="A0A382FU63"/>
<gene>
    <name evidence="6" type="ORF">METZ01_LOCUS218581</name>
</gene>
<keyword evidence="4" id="KW-0413">Isomerase</keyword>
<dbReference type="Gene3D" id="3.10.50.40">
    <property type="match status" value="1"/>
</dbReference>
<dbReference type="EC" id="5.2.1.8" evidence="2"/>
<evidence type="ECO:0000259" key="5">
    <source>
        <dbReference type="PROSITE" id="PS50059"/>
    </source>
</evidence>
<organism evidence="6">
    <name type="scientific">marine metagenome</name>
    <dbReference type="NCBI Taxonomy" id="408172"/>
    <lineage>
        <taxon>unclassified sequences</taxon>
        <taxon>metagenomes</taxon>
        <taxon>ecological metagenomes</taxon>
    </lineage>
</organism>